<sequence length="128" mass="14438">MDTRSSEGREALIYLQQIFGSEIPEAQRVPSTDADRPLTECQPCEIRFAGLTARVGCVGRENVSTTIRIRKLRQAYLLASRRWCWRVSCSVASAVARRVMRLACTHRLAIIEEQCAQRAICRTPGNPM</sequence>
<dbReference type="AlphaFoldDB" id="N0B829"/>
<protein>
    <submittedName>
        <fullName evidence="1">Uncharacterized protein</fullName>
    </submittedName>
</protein>
<evidence type="ECO:0000313" key="1">
    <source>
        <dbReference type="EMBL" id="AGK56696.1"/>
    </source>
</evidence>
<dbReference type="Proteomes" id="UP000005952">
    <property type="component" value="Chromosome"/>
</dbReference>
<keyword evidence="2" id="KW-1185">Reference proteome</keyword>
<proteinExistence type="predicted"/>
<accession>N0B829</accession>
<dbReference type="STRING" id="670307.HYPDE_25058"/>
<dbReference type="EMBL" id="CP005587">
    <property type="protein sequence ID" value="AGK56696.1"/>
    <property type="molecule type" value="Genomic_DNA"/>
</dbReference>
<dbReference type="KEGG" id="hdt:HYPDE_25058"/>
<evidence type="ECO:0000313" key="2">
    <source>
        <dbReference type="Proteomes" id="UP000005952"/>
    </source>
</evidence>
<gene>
    <name evidence="1" type="ORF">HYPDE_25058</name>
</gene>
<dbReference type="HOGENOM" id="CLU_1956620_0_0_5"/>
<name>N0B829_9HYPH</name>
<reference evidence="1 2" key="1">
    <citation type="journal article" date="2013" name="Genome Announc.">
        <title>Genome sequences for three denitrifying bacterial strains isolated from a uranium- and nitrate-contaminated subsurface environment.</title>
        <authorList>
            <person name="Venkatramanan R."/>
            <person name="Prakash O."/>
            <person name="Woyke T."/>
            <person name="Chain P."/>
            <person name="Goodwin L.A."/>
            <person name="Watson D."/>
            <person name="Brooks S."/>
            <person name="Kostka J.E."/>
            <person name="Green S.J."/>
        </authorList>
    </citation>
    <scope>NUCLEOTIDE SEQUENCE [LARGE SCALE GENOMIC DNA]</scope>
    <source>
        <strain evidence="1 2">1NES1</strain>
    </source>
</reference>
<organism evidence="1 2">
    <name type="scientific">Hyphomicrobium denitrificans 1NES1</name>
    <dbReference type="NCBI Taxonomy" id="670307"/>
    <lineage>
        <taxon>Bacteria</taxon>
        <taxon>Pseudomonadati</taxon>
        <taxon>Pseudomonadota</taxon>
        <taxon>Alphaproteobacteria</taxon>
        <taxon>Hyphomicrobiales</taxon>
        <taxon>Hyphomicrobiaceae</taxon>
        <taxon>Hyphomicrobium</taxon>
    </lineage>
</organism>